<proteinExistence type="predicted"/>
<feature type="compositionally biased region" description="Acidic residues" evidence="1">
    <location>
        <begin position="533"/>
        <end position="549"/>
    </location>
</feature>
<sequence length="637" mass="65079">MLQPIAASQNSVSQQAPRQSDVPDAVKREFRTADEAPSRSVDPKIAISGRLNDMMVTSRSSDGLVLLAEMLSRALGSDRKDDETDAHYLRRLSGLLAKLSPQMRVLVEQLLNQRVEGLKLAFVIAALSDPSGPAAARLAARLEGSGAGGPQDPATRSIVTLYQQNNGDGRIPPAPPAAQVTTPAAGHAAPQPAATLSASQAPAPAAGPSSPQAQTPTAPSLTQTAAPAAQATAASPMLAATTEKALTPLPTGPDAAPDFARSVPAADPASERPALTPSTLARPQAGQPATAARPVTVLAVPGDGRNEPRPASSQAAGRLSSGTIASPIAAGGPPPPVAASTAAAPATPLAKAETGAGEAPGEVSSSRAPDASSDKPEKLTVRAAAKPEEGHPILQVLKGWQEITTTPPASLAAKPESALDQLIRSTLGRTGKQEAGSEAVALPAEADKEIDCARNRLAQPAIQPGADGEDSRAMPGKTASHLLNLAASQTMALAEAAGQVTEPDLPTAIPLPVVNYLFAQDEADRYALKGAHEEDEDSEEGEAAADEQEKEPQSKDEEDDGAQAEARDSEVSFDHEETPIAAEATLVADDRATSPKALPAPSGDETGRTPTPIPVQLAGEPASQGPEGLYWRMAGLS</sequence>
<feature type="compositionally biased region" description="Low complexity" evidence="1">
    <location>
        <begin position="177"/>
        <end position="242"/>
    </location>
</feature>
<gene>
    <name evidence="2" type="ORF">J2Z17_003098</name>
</gene>
<comment type="caution">
    <text evidence="2">The sequence shown here is derived from an EMBL/GenBank/DDBJ whole genome shotgun (WGS) entry which is preliminary data.</text>
</comment>
<evidence type="ECO:0000313" key="2">
    <source>
        <dbReference type="EMBL" id="MBP1851650.1"/>
    </source>
</evidence>
<feature type="compositionally biased region" description="Low complexity" evidence="1">
    <location>
        <begin position="338"/>
        <end position="348"/>
    </location>
</feature>
<dbReference type="RefSeq" id="WP_209946504.1">
    <property type="nucleotide sequence ID" value="NZ_JAGGJU010000008.1"/>
</dbReference>
<feature type="compositionally biased region" description="Polar residues" evidence="1">
    <location>
        <begin position="1"/>
        <end position="18"/>
    </location>
</feature>
<keyword evidence="3" id="KW-1185">Reference proteome</keyword>
<evidence type="ECO:0008006" key="4">
    <source>
        <dbReference type="Google" id="ProtNLM"/>
    </source>
</evidence>
<organism evidence="2 3">
    <name type="scientific">Rhizobium halophytocola</name>
    <dbReference type="NCBI Taxonomy" id="735519"/>
    <lineage>
        <taxon>Bacteria</taxon>
        <taxon>Pseudomonadati</taxon>
        <taxon>Pseudomonadota</taxon>
        <taxon>Alphaproteobacteria</taxon>
        <taxon>Hyphomicrobiales</taxon>
        <taxon>Rhizobiaceae</taxon>
        <taxon>Rhizobium/Agrobacterium group</taxon>
        <taxon>Rhizobium</taxon>
    </lineage>
</organism>
<accession>A0ABS4E133</accession>
<evidence type="ECO:0000256" key="1">
    <source>
        <dbReference type="SAM" id="MobiDB-lite"/>
    </source>
</evidence>
<feature type="compositionally biased region" description="Basic and acidic residues" evidence="1">
    <location>
        <begin position="24"/>
        <end position="37"/>
    </location>
</feature>
<dbReference type="Proteomes" id="UP000759443">
    <property type="component" value="Unassembled WGS sequence"/>
</dbReference>
<feature type="compositionally biased region" description="Basic and acidic residues" evidence="1">
    <location>
        <begin position="565"/>
        <end position="578"/>
    </location>
</feature>
<feature type="region of interest" description="Disordered" evidence="1">
    <location>
        <begin position="164"/>
        <end position="401"/>
    </location>
</feature>
<evidence type="ECO:0000313" key="3">
    <source>
        <dbReference type="Proteomes" id="UP000759443"/>
    </source>
</evidence>
<name>A0ABS4E133_9HYPH</name>
<feature type="region of interest" description="Disordered" evidence="1">
    <location>
        <begin position="458"/>
        <end position="478"/>
    </location>
</feature>
<feature type="compositionally biased region" description="Basic and acidic residues" evidence="1">
    <location>
        <begin position="372"/>
        <end position="391"/>
    </location>
</feature>
<reference evidence="2 3" key="1">
    <citation type="submission" date="2021-03" db="EMBL/GenBank/DDBJ databases">
        <title>Genomic Encyclopedia of Type Strains, Phase IV (KMG-IV): sequencing the most valuable type-strain genomes for metagenomic binning, comparative biology and taxonomic classification.</title>
        <authorList>
            <person name="Goeker M."/>
        </authorList>
    </citation>
    <scope>NUCLEOTIDE SEQUENCE [LARGE SCALE GENOMIC DNA]</scope>
    <source>
        <strain evidence="2 3">DSM 21600</strain>
    </source>
</reference>
<protein>
    <recommendedName>
        <fullName evidence="4">Flagellar hook-length control protein FliK</fullName>
    </recommendedName>
</protein>
<dbReference type="EMBL" id="JAGGJU010000008">
    <property type="protein sequence ID" value="MBP1851650.1"/>
    <property type="molecule type" value="Genomic_DNA"/>
</dbReference>
<feature type="compositionally biased region" description="Low complexity" evidence="1">
    <location>
        <begin position="321"/>
        <end position="331"/>
    </location>
</feature>
<feature type="region of interest" description="Disordered" evidence="1">
    <location>
        <begin position="1"/>
        <end position="41"/>
    </location>
</feature>
<feature type="region of interest" description="Disordered" evidence="1">
    <location>
        <begin position="529"/>
        <end position="628"/>
    </location>
</feature>